<dbReference type="InterPro" id="IPR002018">
    <property type="entry name" value="CarbesteraseB"/>
</dbReference>
<dbReference type="Gene3D" id="3.40.50.1820">
    <property type="entry name" value="alpha/beta hydrolase"/>
    <property type="match status" value="1"/>
</dbReference>
<evidence type="ECO:0000256" key="3">
    <source>
        <dbReference type="RuleBase" id="RU361235"/>
    </source>
</evidence>
<dbReference type="InterPro" id="IPR019826">
    <property type="entry name" value="Carboxylesterase_B_AS"/>
</dbReference>
<feature type="compositionally biased region" description="Polar residues" evidence="4">
    <location>
        <begin position="524"/>
        <end position="533"/>
    </location>
</feature>
<dbReference type="Pfam" id="PF00135">
    <property type="entry name" value="COesterase"/>
    <property type="match status" value="1"/>
</dbReference>
<gene>
    <name evidence="6" type="ORF">IAA67_03120</name>
</gene>
<sequence length="533" mass="58826">MGRETTRAVVVTTAKGALKGYTSDDVNIFLGIPYARSKRFQMPRPVEPWTGVRACYSYGFGSPTGAHLPGDETMMPLRFWPEHENCQYLNIWTRRLGTAEKRPVLVWLHGGGYSVGSGMEHMYYDGENLCRGNDVVVVTLNHRLNILGYLDLSPFGEKYANSGNAGNADIVAALQWIHENIAAFGGDPDCVTIFGQSGGGAKVRDLLQTPAADGLYHRAIVQSGVIASLADTPPDQNGREIVTALLQDLSFDSVAQLETVPYARLSESYDRVAPEILARGGYIGGAPLPNDWYWGDSMTHPVNPYSLTVPTMIGTVFAEFSYTVAPEGKYALSEAEQMAFLRSQYADQAETVAALFRAAYPEKNLCDAAAADEFMRAPSLRYGLQRAAAGGAPVYFYLFSYETNMEQTPAWHLIEIPFVFRNAHMVPRLIEAGVTDRLEDQMANAWAAFAETGNPWHPGLPAWPSATAEDDNTMVFDRQVRLANRFDRAFQTYMTAHFPQSIITAAVGNSHEDALSEEERAQNETRLQTTLKD</sequence>
<feature type="domain" description="Carboxylesterase type B" evidence="5">
    <location>
        <begin position="9"/>
        <end position="482"/>
    </location>
</feature>
<protein>
    <recommendedName>
        <fullName evidence="3">Carboxylic ester hydrolase</fullName>
        <ecNumber evidence="3">3.1.1.-</ecNumber>
    </recommendedName>
</protein>
<evidence type="ECO:0000313" key="6">
    <source>
        <dbReference type="EMBL" id="HIQ69308.1"/>
    </source>
</evidence>
<dbReference type="EMBL" id="DVFN01000050">
    <property type="protein sequence ID" value="HIQ69308.1"/>
    <property type="molecule type" value="Genomic_DNA"/>
</dbReference>
<comment type="similarity">
    <text evidence="1 3">Belongs to the type-B carboxylesterase/lipase family.</text>
</comment>
<feature type="region of interest" description="Disordered" evidence="4">
    <location>
        <begin position="509"/>
        <end position="533"/>
    </location>
</feature>
<evidence type="ECO:0000313" key="7">
    <source>
        <dbReference type="Proteomes" id="UP000886874"/>
    </source>
</evidence>
<dbReference type="InterPro" id="IPR050309">
    <property type="entry name" value="Type-B_Carboxylest/Lipase"/>
</dbReference>
<proteinExistence type="inferred from homology"/>
<evidence type="ECO:0000256" key="1">
    <source>
        <dbReference type="ARBA" id="ARBA00005964"/>
    </source>
</evidence>
<evidence type="ECO:0000256" key="2">
    <source>
        <dbReference type="ARBA" id="ARBA00022801"/>
    </source>
</evidence>
<name>A0A9D0Z5D5_9FIRM</name>
<dbReference type="AlphaFoldDB" id="A0A9D0Z5D5"/>
<reference evidence="6" key="2">
    <citation type="journal article" date="2021" name="PeerJ">
        <title>Extensive microbial diversity within the chicken gut microbiome revealed by metagenomics and culture.</title>
        <authorList>
            <person name="Gilroy R."/>
            <person name="Ravi A."/>
            <person name="Getino M."/>
            <person name="Pursley I."/>
            <person name="Horton D.L."/>
            <person name="Alikhan N.F."/>
            <person name="Baker D."/>
            <person name="Gharbi K."/>
            <person name="Hall N."/>
            <person name="Watson M."/>
            <person name="Adriaenssens E.M."/>
            <person name="Foster-Nyarko E."/>
            <person name="Jarju S."/>
            <person name="Secka A."/>
            <person name="Antonio M."/>
            <person name="Oren A."/>
            <person name="Chaudhuri R.R."/>
            <person name="La Ragione R."/>
            <person name="Hildebrand F."/>
            <person name="Pallen M.J."/>
        </authorList>
    </citation>
    <scope>NUCLEOTIDE SEQUENCE</scope>
    <source>
        <strain evidence="6">ChiSjej2B20-13462</strain>
    </source>
</reference>
<dbReference type="PROSITE" id="PS00122">
    <property type="entry name" value="CARBOXYLESTERASE_B_1"/>
    <property type="match status" value="1"/>
</dbReference>
<dbReference type="InterPro" id="IPR029058">
    <property type="entry name" value="AB_hydrolase_fold"/>
</dbReference>
<dbReference type="PANTHER" id="PTHR11559">
    <property type="entry name" value="CARBOXYLESTERASE"/>
    <property type="match status" value="1"/>
</dbReference>
<accession>A0A9D0Z5D5</accession>
<feature type="compositionally biased region" description="Basic and acidic residues" evidence="4">
    <location>
        <begin position="510"/>
        <end position="523"/>
    </location>
</feature>
<reference evidence="6" key="1">
    <citation type="submission" date="2020-10" db="EMBL/GenBank/DDBJ databases">
        <authorList>
            <person name="Gilroy R."/>
        </authorList>
    </citation>
    <scope>NUCLEOTIDE SEQUENCE</scope>
    <source>
        <strain evidence="6">ChiSjej2B20-13462</strain>
    </source>
</reference>
<evidence type="ECO:0000259" key="5">
    <source>
        <dbReference type="Pfam" id="PF00135"/>
    </source>
</evidence>
<evidence type="ECO:0000256" key="4">
    <source>
        <dbReference type="SAM" id="MobiDB-lite"/>
    </source>
</evidence>
<keyword evidence="2 3" id="KW-0378">Hydrolase</keyword>
<dbReference type="Proteomes" id="UP000886874">
    <property type="component" value="Unassembled WGS sequence"/>
</dbReference>
<organism evidence="6 7">
    <name type="scientific">Candidatus Avoscillospira stercorigallinarum</name>
    <dbReference type="NCBI Taxonomy" id="2840708"/>
    <lineage>
        <taxon>Bacteria</taxon>
        <taxon>Bacillati</taxon>
        <taxon>Bacillota</taxon>
        <taxon>Clostridia</taxon>
        <taxon>Eubacteriales</taxon>
        <taxon>Oscillospiraceae</taxon>
        <taxon>Oscillospiraceae incertae sedis</taxon>
        <taxon>Candidatus Avoscillospira</taxon>
    </lineage>
</organism>
<dbReference type="EC" id="3.1.1.-" evidence="3"/>
<comment type="caution">
    <text evidence="6">The sequence shown here is derived from an EMBL/GenBank/DDBJ whole genome shotgun (WGS) entry which is preliminary data.</text>
</comment>
<dbReference type="GO" id="GO:0016787">
    <property type="term" value="F:hydrolase activity"/>
    <property type="evidence" value="ECO:0007669"/>
    <property type="project" value="UniProtKB-KW"/>
</dbReference>
<dbReference type="SUPFAM" id="SSF53474">
    <property type="entry name" value="alpha/beta-Hydrolases"/>
    <property type="match status" value="1"/>
</dbReference>